<dbReference type="EMBL" id="LDAU01000120">
    <property type="protein sequence ID" value="KRX04242.1"/>
    <property type="molecule type" value="Genomic_DNA"/>
</dbReference>
<reference evidence="6 7" key="1">
    <citation type="journal article" date="2015" name="Sci. Rep.">
        <title>Genome of the facultative scuticociliatosis pathogen Pseudocohnilembus persalinus provides insight into its virulence through horizontal gene transfer.</title>
        <authorList>
            <person name="Xiong J."/>
            <person name="Wang G."/>
            <person name="Cheng J."/>
            <person name="Tian M."/>
            <person name="Pan X."/>
            <person name="Warren A."/>
            <person name="Jiang C."/>
            <person name="Yuan D."/>
            <person name="Miao W."/>
        </authorList>
    </citation>
    <scope>NUCLEOTIDE SEQUENCE [LARGE SCALE GENOMIC DNA]</scope>
    <source>
        <strain evidence="6">36N120E</strain>
    </source>
</reference>
<comment type="subcellular location">
    <subcellularLocation>
        <location evidence="1">Mitochondrion</location>
    </subcellularLocation>
</comment>
<evidence type="ECO:0000256" key="2">
    <source>
        <dbReference type="ARBA" id="ARBA00009540"/>
    </source>
</evidence>
<dbReference type="Proteomes" id="UP000054937">
    <property type="component" value="Unassembled WGS sequence"/>
</dbReference>
<dbReference type="OMA" id="NYLESHY"/>
<name>A0A0V0QPR6_PSEPJ</name>
<sequence length="476" mass="55893">MGQSQGKEAKLASKTVFQPDEIEQLYDNFIKLLGKNKQEKINLQQKEQLLQNQQITAEIFQKLFSNDKIFAKKIYNWFVSISEKGIVTIKNIIDGCEYLFGNCQQYRYQEFNNLRLESIELMIVLSIETNWKQFQNIQDISKYQINALLNHIFRIFGEQDEKLNKSLIKDVFDDNESDKIKLKKFQVNILNKLSYINRVIKEYFKQKFFNGITYYKIPKMDKKSSIMSDATVAFFYLGGLGMRNCDAFYQLYNSNESGTSFNRIANAILGFNGPTLFLIKHVEKNEDGSHETHVFGACNQDEWQEQLQYQGDASNFLFQLRPQQKYFYTYSGEGGHNFSYFNQRFIENSKYKVGLGFGGDDGIKNFRLWIDDEVETKSHTKPQDKAYAIGYLLDPNIYQLKITNLEVYGIGSQYNLDNQEQYRIRRMEEIQKARKVDKKMMFSGQVGAMFIPGLMKHRDELREDVKRRSSSDEEYS</sequence>
<evidence type="ECO:0000256" key="3">
    <source>
        <dbReference type="ARBA" id="ARBA00023128"/>
    </source>
</evidence>
<dbReference type="PROSITE" id="PS51886">
    <property type="entry name" value="TLDC"/>
    <property type="match status" value="1"/>
</dbReference>
<evidence type="ECO:0000256" key="4">
    <source>
        <dbReference type="ARBA" id="ARBA00040604"/>
    </source>
</evidence>
<proteinExistence type="inferred from homology"/>
<keyword evidence="3" id="KW-0496">Mitochondrion</keyword>
<organism evidence="6 7">
    <name type="scientific">Pseudocohnilembus persalinus</name>
    <name type="common">Ciliate</name>
    <dbReference type="NCBI Taxonomy" id="266149"/>
    <lineage>
        <taxon>Eukaryota</taxon>
        <taxon>Sar</taxon>
        <taxon>Alveolata</taxon>
        <taxon>Ciliophora</taxon>
        <taxon>Intramacronucleata</taxon>
        <taxon>Oligohymenophorea</taxon>
        <taxon>Scuticociliatia</taxon>
        <taxon>Philasterida</taxon>
        <taxon>Pseudocohnilembidae</taxon>
        <taxon>Pseudocohnilembus</taxon>
    </lineage>
</organism>
<dbReference type="PANTHER" id="PTHR23354">
    <property type="entry name" value="NUCLEOLAR PROTEIN 7/ESTROGEN RECEPTOR COACTIVATOR-RELATED"/>
    <property type="match status" value="1"/>
</dbReference>
<evidence type="ECO:0000259" key="5">
    <source>
        <dbReference type="PROSITE" id="PS51886"/>
    </source>
</evidence>
<dbReference type="GO" id="GO:0005739">
    <property type="term" value="C:mitochondrion"/>
    <property type="evidence" value="ECO:0007669"/>
    <property type="project" value="UniProtKB-SubCell"/>
</dbReference>
<comment type="caution">
    <text evidence="6">The sequence shown here is derived from an EMBL/GenBank/DDBJ whole genome shotgun (WGS) entry which is preliminary data.</text>
</comment>
<protein>
    <recommendedName>
        <fullName evidence="4">Oxidation resistance protein 1</fullName>
    </recommendedName>
</protein>
<evidence type="ECO:0000256" key="1">
    <source>
        <dbReference type="ARBA" id="ARBA00004173"/>
    </source>
</evidence>
<comment type="similarity">
    <text evidence="2">Belongs to the OXR1 family.</text>
</comment>
<dbReference type="InParanoid" id="A0A0V0QPR6"/>
<keyword evidence="7" id="KW-1185">Reference proteome</keyword>
<dbReference type="Pfam" id="PF07534">
    <property type="entry name" value="TLD"/>
    <property type="match status" value="1"/>
</dbReference>
<feature type="domain" description="TLDc" evidence="5">
    <location>
        <begin position="225"/>
        <end position="411"/>
    </location>
</feature>
<evidence type="ECO:0000313" key="7">
    <source>
        <dbReference type="Proteomes" id="UP000054937"/>
    </source>
</evidence>
<accession>A0A0V0QPR6</accession>
<dbReference type="PANTHER" id="PTHR23354:SF62">
    <property type="entry name" value="MUSTARD, ISOFORM V"/>
    <property type="match status" value="1"/>
</dbReference>
<dbReference type="SMART" id="SM00584">
    <property type="entry name" value="TLDc"/>
    <property type="match status" value="1"/>
</dbReference>
<evidence type="ECO:0000313" key="6">
    <source>
        <dbReference type="EMBL" id="KRX04242.1"/>
    </source>
</evidence>
<dbReference type="OrthoDB" id="289228at2759"/>
<gene>
    <name evidence="6" type="ORF">PPERSA_11366</name>
</gene>
<dbReference type="AlphaFoldDB" id="A0A0V0QPR6"/>
<dbReference type="InterPro" id="IPR006571">
    <property type="entry name" value="TLDc_dom"/>
</dbReference>